<dbReference type="GO" id="GO:0030544">
    <property type="term" value="F:Hsp70 protein binding"/>
    <property type="evidence" value="ECO:0007669"/>
    <property type="project" value="TreeGrafter"/>
</dbReference>
<evidence type="ECO:0000256" key="2">
    <source>
        <dbReference type="ARBA" id="ARBA00022803"/>
    </source>
</evidence>
<gene>
    <name evidence="5" type="ORF">Cfor_06451</name>
</gene>
<dbReference type="GO" id="GO:0006457">
    <property type="term" value="P:protein folding"/>
    <property type="evidence" value="ECO:0007669"/>
    <property type="project" value="TreeGrafter"/>
</dbReference>
<dbReference type="PANTHER" id="PTHR46035">
    <property type="entry name" value="TETRATRICOPEPTIDE REPEAT PROTEIN 4"/>
    <property type="match status" value="1"/>
</dbReference>
<comment type="similarity">
    <text evidence="3">Belongs to the TTC4 family.</text>
</comment>
<comment type="caution">
    <text evidence="5">The sequence shown here is derived from an EMBL/GenBank/DDBJ whole genome shotgun (WGS) entry which is preliminary data.</text>
</comment>
<name>A0A6L2Q2N7_COPFO</name>
<sequence length="336" mass="38267">MEKHPFFMTKAPEAGEPLSPLMEGLQQLKYSETDNTPQELAATYKEDGNYNFKIKKYRLAVISYTEGLKQQCGNSQLESELYNNRAAAHFFLKNYRSCLFDCRAALKIRPSYSKAQARAAQCCMFLHKYDECIDLCDKMLAASPTDKIALELRAKAVAGKKMEERNIRKENVGKRKEKESDQMLLTAMKERGIQIEGTGEEYVSLTALEPNSPMVAQGRVHLDEKGSLVWPVMFLYPEYQVTDFIQEFHEDETFIQHLSAMFDSAPEWDKDCCYIPSKLNIYYESKSRHTLHEVAADDTLGKVLAQRTYVICGGTPCFLVMVRGSKAELSLLASYS</sequence>
<organism evidence="5 6">
    <name type="scientific">Coptotermes formosanus</name>
    <name type="common">Formosan subterranean termite</name>
    <dbReference type="NCBI Taxonomy" id="36987"/>
    <lineage>
        <taxon>Eukaryota</taxon>
        <taxon>Metazoa</taxon>
        <taxon>Ecdysozoa</taxon>
        <taxon>Arthropoda</taxon>
        <taxon>Hexapoda</taxon>
        <taxon>Insecta</taxon>
        <taxon>Pterygota</taxon>
        <taxon>Neoptera</taxon>
        <taxon>Polyneoptera</taxon>
        <taxon>Dictyoptera</taxon>
        <taxon>Blattodea</taxon>
        <taxon>Blattoidea</taxon>
        <taxon>Termitoidae</taxon>
        <taxon>Rhinotermitidae</taxon>
        <taxon>Coptotermes</taxon>
    </lineage>
</organism>
<dbReference type="OrthoDB" id="420195at2759"/>
<dbReference type="GO" id="GO:0005634">
    <property type="term" value="C:nucleus"/>
    <property type="evidence" value="ECO:0007669"/>
    <property type="project" value="TreeGrafter"/>
</dbReference>
<keyword evidence="2" id="KW-0802">TPR repeat</keyword>
<evidence type="ECO:0000256" key="1">
    <source>
        <dbReference type="ARBA" id="ARBA00022737"/>
    </source>
</evidence>
<dbReference type="EMBL" id="BLKM01000870">
    <property type="protein sequence ID" value="GFG39143.1"/>
    <property type="molecule type" value="Genomic_DNA"/>
</dbReference>
<dbReference type="Pfam" id="PF18972">
    <property type="entry name" value="Wheel"/>
    <property type="match status" value="1"/>
</dbReference>
<proteinExistence type="inferred from homology"/>
<dbReference type="CDD" id="cd21380">
    <property type="entry name" value="CTWD_Cns1"/>
    <property type="match status" value="1"/>
</dbReference>
<reference evidence="6" key="1">
    <citation type="submission" date="2020-01" db="EMBL/GenBank/DDBJ databases">
        <title>Draft genome sequence of the Termite Coptotermes fromosanus.</title>
        <authorList>
            <person name="Itakura S."/>
            <person name="Yosikawa Y."/>
            <person name="Umezawa K."/>
        </authorList>
    </citation>
    <scope>NUCLEOTIDE SEQUENCE [LARGE SCALE GENOMIC DNA]</scope>
</reference>
<accession>A0A6L2Q2N7</accession>
<dbReference type="FunCoup" id="A0A6L2Q2N7">
    <property type="interactions" value="2013"/>
</dbReference>
<dbReference type="Gene3D" id="1.25.40.10">
    <property type="entry name" value="Tetratricopeptide repeat domain"/>
    <property type="match status" value="1"/>
</dbReference>
<protein>
    <recommendedName>
        <fullName evidence="4">Cns1/TTC4 wheel domain-containing protein</fullName>
    </recommendedName>
</protein>
<dbReference type="SUPFAM" id="SSF48452">
    <property type="entry name" value="TPR-like"/>
    <property type="match status" value="1"/>
</dbReference>
<dbReference type="GO" id="GO:0051879">
    <property type="term" value="F:Hsp90 protein binding"/>
    <property type="evidence" value="ECO:0007669"/>
    <property type="project" value="InterPro"/>
</dbReference>
<dbReference type="InParanoid" id="A0A6L2Q2N7"/>
<dbReference type="SMART" id="SM00028">
    <property type="entry name" value="TPR"/>
    <property type="match status" value="3"/>
</dbReference>
<keyword evidence="6" id="KW-1185">Reference proteome</keyword>
<dbReference type="PANTHER" id="PTHR46035:SF1">
    <property type="entry name" value="TETRATRICOPEPTIDE REPEAT PROTEIN 4"/>
    <property type="match status" value="1"/>
</dbReference>
<dbReference type="Proteomes" id="UP000502823">
    <property type="component" value="Unassembled WGS sequence"/>
</dbReference>
<keyword evidence="1" id="KW-0677">Repeat</keyword>
<dbReference type="InterPro" id="IPR044059">
    <property type="entry name" value="Csn1/TTC4_wheel"/>
</dbReference>
<dbReference type="GO" id="GO:0005829">
    <property type="term" value="C:cytosol"/>
    <property type="evidence" value="ECO:0007669"/>
    <property type="project" value="TreeGrafter"/>
</dbReference>
<dbReference type="AlphaFoldDB" id="A0A6L2Q2N7"/>
<dbReference type="InterPro" id="IPR011990">
    <property type="entry name" value="TPR-like_helical_dom_sf"/>
</dbReference>
<dbReference type="InterPro" id="IPR019734">
    <property type="entry name" value="TPR_rpt"/>
</dbReference>
<feature type="domain" description="Cns1/TTC4 wheel" evidence="4">
    <location>
        <begin position="223"/>
        <end position="327"/>
    </location>
</feature>
<evidence type="ECO:0000313" key="5">
    <source>
        <dbReference type="EMBL" id="GFG39143.1"/>
    </source>
</evidence>
<evidence type="ECO:0000259" key="4">
    <source>
        <dbReference type="Pfam" id="PF18972"/>
    </source>
</evidence>
<evidence type="ECO:0000256" key="3">
    <source>
        <dbReference type="ARBA" id="ARBA00023602"/>
    </source>
</evidence>
<evidence type="ECO:0000313" key="6">
    <source>
        <dbReference type="Proteomes" id="UP000502823"/>
    </source>
</evidence>